<reference evidence="2" key="1">
    <citation type="submission" date="2024-06" db="UniProtKB">
        <authorList>
            <consortium name="Ensembl"/>
        </authorList>
    </citation>
    <scope>IDENTIFICATION</scope>
</reference>
<evidence type="ECO:0000256" key="1">
    <source>
        <dbReference type="SAM" id="MobiDB-lite"/>
    </source>
</evidence>
<name>M3YC30_MUSPF</name>
<feature type="region of interest" description="Disordered" evidence="1">
    <location>
        <begin position="68"/>
        <end position="90"/>
    </location>
</feature>
<protein>
    <submittedName>
        <fullName evidence="2">Uncharacterized protein</fullName>
    </submittedName>
</protein>
<proteinExistence type="predicted"/>
<evidence type="ECO:0000313" key="2">
    <source>
        <dbReference type="Ensembl" id="ENSMPUP00000008887.1"/>
    </source>
</evidence>
<sequence length="170" mass="17987">MDMLLSPRASERLRPPAPWLPSSLFPFRAKTLGQAGSSAAPPTTLHLHPAHTARARVSRDLPAALSSSFSANSQPYPRHHPAASSSAGGTRLPVAALPPLRLLTSSPSPGSHRFLVCNSAGFTKLSVVVRGEEGTQLLRRKALDARLLGIPGPCGHCPTSPHPHSLQRTL</sequence>
<accession>M3YC30</accession>
<dbReference type="EMBL" id="AEYP01004657">
    <property type="status" value="NOT_ANNOTATED_CDS"/>
    <property type="molecule type" value="Genomic_DNA"/>
</dbReference>
<dbReference type="HOGENOM" id="CLU_1570132_0_0_1"/>
<dbReference type="Ensembl" id="ENSMPUT00000009031.1">
    <property type="protein sequence ID" value="ENSMPUP00000008887.1"/>
    <property type="gene ID" value="ENSMPUG00000008957.1"/>
</dbReference>
<dbReference type="InParanoid" id="M3YC30"/>
<dbReference type="AlphaFoldDB" id="M3YC30"/>
<organism evidence="2">
    <name type="scientific">Mustela putorius furo</name>
    <name type="common">European domestic ferret</name>
    <name type="synonym">Mustela furo</name>
    <dbReference type="NCBI Taxonomy" id="9669"/>
    <lineage>
        <taxon>Eukaryota</taxon>
        <taxon>Metazoa</taxon>
        <taxon>Chordata</taxon>
        <taxon>Craniata</taxon>
        <taxon>Vertebrata</taxon>
        <taxon>Euteleostomi</taxon>
        <taxon>Mammalia</taxon>
        <taxon>Eutheria</taxon>
        <taxon>Laurasiatheria</taxon>
        <taxon>Carnivora</taxon>
        <taxon>Caniformia</taxon>
        <taxon>Musteloidea</taxon>
        <taxon>Mustelidae</taxon>
        <taxon>Mustelinae</taxon>
        <taxon>Mustela</taxon>
    </lineage>
</organism>